<name>M4QFU5_9CAUD</name>
<dbReference type="KEGG" id="vg:15010379"/>
<dbReference type="GO" id="GO:0016491">
    <property type="term" value="F:oxidoreductase activity"/>
    <property type="evidence" value="ECO:0007669"/>
    <property type="project" value="UniProtKB-KW"/>
</dbReference>
<keyword evidence="3" id="KW-1185">Reference proteome</keyword>
<organism evidence="2 3">
    <name type="scientific">Prochlorococcus phage MED4-213</name>
    <dbReference type="NCBI Taxonomy" id="889956"/>
    <lineage>
        <taxon>Viruses</taxon>
        <taxon>Duplodnaviria</taxon>
        <taxon>Heunggongvirae</taxon>
        <taxon>Uroviricota</taxon>
        <taxon>Caudoviricetes</taxon>
        <taxon>Eurybiavirus</taxon>
        <taxon>Eurybiavirus MED4213</taxon>
    </lineage>
</organism>
<dbReference type="Gene3D" id="3.60.130.10">
    <property type="entry name" value="Clavaminate synthase-like"/>
    <property type="match status" value="1"/>
</dbReference>
<sequence length="282" mass="31790">MIRITDIPNLEGYGVFVDDIDFKHLTRSEWMDLGKLSMQKLVMIIRSTGLDNRSFHQVIKKWGKDRQNYAATLFARYPWANGQIDHIIASTEVPDEEKDIIREFKRVGGCNQKTGNTLRVSGKKVNGQRIGMFADGELLWHSNESGDIAFTPAVALLGAENMTNSATGFMVTTPYYYSVSDSFRSELDEMVLIHNFVPGRINPGLNEPQDNLMYKNMCPDPDTEIPLVIQSPAGIKGLHYSFNTVTGIKGMSNSEAEKILTEIKKDWKNIHTIIGGKMMMTY</sequence>
<dbReference type="GeneID" id="15010379"/>
<gene>
    <name evidence="2" type="ORF">CPMG_00110</name>
</gene>
<keyword evidence="1" id="KW-0560">Oxidoreductase</keyword>
<evidence type="ECO:0000313" key="3">
    <source>
        <dbReference type="Proteomes" id="UP000012039"/>
    </source>
</evidence>
<accession>M4QFU5</accession>
<evidence type="ECO:0000256" key="1">
    <source>
        <dbReference type="ARBA" id="ARBA00023002"/>
    </source>
</evidence>
<dbReference type="InterPro" id="IPR042098">
    <property type="entry name" value="TauD-like_sf"/>
</dbReference>
<reference evidence="2 3" key="1">
    <citation type="submission" date="2010-11" db="EMBL/GenBank/DDBJ databases">
        <title>The Genome Sequence of Cyanophage MED4-213.</title>
        <authorList>
            <consortium name="The Broad Institute Genome Sequencing Platform"/>
            <person name="Henn M.R."/>
            <person name="Sullivan M.S."/>
            <person name="Osburne M.S."/>
            <person name="Levin J."/>
            <person name="Malboeuf C."/>
            <person name="Casali M."/>
            <person name="Russ C."/>
            <person name="Lennon N."/>
            <person name="Chapman S.B."/>
            <person name="Erlich R."/>
            <person name="Young S.K."/>
            <person name="Yandava C."/>
            <person name="Zeng Q."/>
            <person name="Alvarado L."/>
            <person name="Anderson S."/>
            <person name="Berlin A."/>
            <person name="Chen Z."/>
            <person name="Freedman E."/>
            <person name="Gellesch M."/>
            <person name="Goldberg J."/>
            <person name="Green L."/>
            <person name="Griggs A."/>
            <person name="Gujja S."/>
            <person name="Heilman E.R."/>
            <person name="Heiman D."/>
            <person name="Hollinger A."/>
            <person name="Howarth C."/>
            <person name="Larson L."/>
            <person name="Mehta T."/>
            <person name="Pearson M."/>
            <person name="Roberts A."/>
            <person name="Ryan E."/>
            <person name="Saif S."/>
            <person name="Shea T."/>
            <person name="Shenoy N."/>
            <person name="Sisk P."/>
            <person name="Stolte C."/>
            <person name="Sykes S."/>
            <person name="White J."/>
            <person name="Yu Q."/>
            <person name="Coleman M.L."/>
            <person name="Huang K.H."/>
            <person name="Weigele P.R."/>
            <person name="DeFrancesco A.S."/>
            <person name="Kern S.E."/>
            <person name="Thompson L.R."/>
            <person name="Fu R."/>
            <person name="Hombeck B."/>
            <person name="Chisholm S.W."/>
            <person name="Haas B."/>
            <person name="Nusbaum C."/>
            <person name="Birren B."/>
        </authorList>
    </citation>
    <scope>NUCLEOTIDE SEQUENCE [LARGE SCALE GENOMIC DNA]</scope>
    <source>
        <strain evidence="2">MED4-213</strain>
    </source>
</reference>
<dbReference type="RefSeq" id="YP_007673856.1">
    <property type="nucleotide sequence ID" value="NC_020845.1"/>
</dbReference>
<dbReference type="Proteomes" id="UP000012039">
    <property type="component" value="Segment"/>
</dbReference>
<evidence type="ECO:0000313" key="2">
    <source>
        <dbReference type="EMBL" id="AGH26211.1"/>
    </source>
</evidence>
<proteinExistence type="predicted"/>
<dbReference type="EMBL" id="HQ634174">
    <property type="protein sequence ID" value="AGH26211.1"/>
    <property type="molecule type" value="Genomic_DNA"/>
</dbReference>
<protein>
    <submittedName>
        <fullName evidence="2">Uncharacterized protein</fullName>
    </submittedName>
</protein>